<proteinExistence type="predicted"/>
<name>J3N9Z8_ORYBR</name>
<dbReference type="HOGENOM" id="CLU_2534152_0_0_1"/>
<keyword evidence="1" id="KW-0812">Transmembrane</keyword>
<accession>J3N9Z8</accession>
<evidence type="ECO:0000313" key="3">
    <source>
        <dbReference type="Proteomes" id="UP000006038"/>
    </source>
</evidence>
<keyword evidence="3" id="KW-1185">Reference proteome</keyword>
<keyword evidence="1" id="KW-0472">Membrane</keyword>
<feature type="transmembrane region" description="Helical" evidence="1">
    <location>
        <begin position="45"/>
        <end position="63"/>
    </location>
</feature>
<reference evidence="2" key="2">
    <citation type="submission" date="2013-04" db="UniProtKB">
        <authorList>
            <consortium name="EnsemblPlants"/>
        </authorList>
    </citation>
    <scope>IDENTIFICATION</scope>
</reference>
<keyword evidence="1" id="KW-1133">Transmembrane helix</keyword>
<dbReference type="Gramene" id="OB11G26340.1">
    <property type="protein sequence ID" value="OB11G26340.1"/>
    <property type="gene ID" value="OB11G26340"/>
</dbReference>
<dbReference type="Proteomes" id="UP000006038">
    <property type="component" value="Chromosome 11"/>
</dbReference>
<reference evidence="2" key="1">
    <citation type="journal article" date="2013" name="Nat. Commun.">
        <title>Whole-genome sequencing of Oryza brachyantha reveals mechanisms underlying Oryza genome evolution.</title>
        <authorList>
            <person name="Chen J."/>
            <person name="Huang Q."/>
            <person name="Gao D."/>
            <person name="Wang J."/>
            <person name="Lang Y."/>
            <person name="Liu T."/>
            <person name="Li B."/>
            <person name="Bai Z."/>
            <person name="Luis Goicoechea J."/>
            <person name="Liang C."/>
            <person name="Chen C."/>
            <person name="Zhang W."/>
            <person name="Sun S."/>
            <person name="Liao Y."/>
            <person name="Zhang X."/>
            <person name="Yang L."/>
            <person name="Song C."/>
            <person name="Wang M."/>
            <person name="Shi J."/>
            <person name="Liu G."/>
            <person name="Liu J."/>
            <person name="Zhou H."/>
            <person name="Zhou W."/>
            <person name="Yu Q."/>
            <person name="An N."/>
            <person name="Chen Y."/>
            <person name="Cai Q."/>
            <person name="Wang B."/>
            <person name="Liu B."/>
            <person name="Min J."/>
            <person name="Huang Y."/>
            <person name="Wu H."/>
            <person name="Li Z."/>
            <person name="Zhang Y."/>
            <person name="Yin Y."/>
            <person name="Song W."/>
            <person name="Jiang J."/>
            <person name="Jackson S.A."/>
            <person name="Wing R.A."/>
            <person name="Wang J."/>
            <person name="Chen M."/>
        </authorList>
    </citation>
    <scope>NUCLEOTIDE SEQUENCE [LARGE SCALE GENOMIC DNA]</scope>
    <source>
        <strain evidence="2">cv. IRGC 101232</strain>
    </source>
</reference>
<organism evidence="2">
    <name type="scientific">Oryza brachyantha</name>
    <name type="common">malo sina</name>
    <dbReference type="NCBI Taxonomy" id="4533"/>
    <lineage>
        <taxon>Eukaryota</taxon>
        <taxon>Viridiplantae</taxon>
        <taxon>Streptophyta</taxon>
        <taxon>Embryophyta</taxon>
        <taxon>Tracheophyta</taxon>
        <taxon>Spermatophyta</taxon>
        <taxon>Magnoliopsida</taxon>
        <taxon>Liliopsida</taxon>
        <taxon>Poales</taxon>
        <taxon>Poaceae</taxon>
        <taxon>BOP clade</taxon>
        <taxon>Oryzoideae</taxon>
        <taxon>Oryzeae</taxon>
        <taxon>Oryzinae</taxon>
        <taxon>Oryza</taxon>
    </lineage>
</organism>
<dbReference type="AlphaFoldDB" id="J3N9Z8"/>
<evidence type="ECO:0000313" key="2">
    <source>
        <dbReference type="EnsemblPlants" id="OB11G26340.1"/>
    </source>
</evidence>
<evidence type="ECO:0000256" key="1">
    <source>
        <dbReference type="SAM" id="Phobius"/>
    </source>
</evidence>
<dbReference type="EnsemblPlants" id="OB11G26340.1">
    <property type="protein sequence ID" value="OB11G26340.1"/>
    <property type="gene ID" value="OB11G26340"/>
</dbReference>
<sequence length="84" mass="9684">DISTTLLVREVENITESPKGAYYFSVLCPISFAFLINSSKKEPEVVFLFTSCLSFFLLHFHLVSRRAQILERSDADSSRFRQPH</sequence>
<feature type="transmembrane region" description="Helical" evidence="1">
    <location>
        <begin position="21"/>
        <end position="39"/>
    </location>
</feature>
<protein>
    <submittedName>
        <fullName evidence="2">Uncharacterized protein</fullName>
    </submittedName>
</protein>